<gene>
    <name evidence="2" type="ORF">COY73_01040</name>
</gene>
<evidence type="ECO:0000256" key="1">
    <source>
        <dbReference type="SAM" id="Phobius"/>
    </source>
</evidence>
<feature type="transmembrane region" description="Helical" evidence="1">
    <location>
        <begin position="16"/>
        <end position="37"/>
    </location>
</feature>
<keyword evidence="1" id="KW-0472">Membrane</keyword>
<keyword evidence="1" id="KW-1133">Transmembrane helix</keyword>
<evidence type="ECO:0000313" key="2">
    <source>
        <dbReference type="EMBL" id="PIY89403.1"/>
    </source>
</evidence>
<organism evidence="2 3">
    <name type="scientific">Candidatus Nealsonbacteria bacterium CG_4_10_14_0_8_um_filter_37_14</name>
    <dbReference type="NCBI Taxonomy" id="1974684"/>
    <lineage>
        <taxon>Bacteria</taxon>
        <taxon>Candidatus Nealsoniibacteriota</taxon>
    </lineage>
</organism>
<sequence>MLSKLIQFVKAHQADIILVIGVILISLLSFAVGYITAKYQAKEPLRIEESHTNIRTSPSARTLNASHLRTCLAQLLQNLDSLVYKYIILN</sequence>
<accession>A0A2M7R6V7</accession>
<comment type="caution">
    <text evidence="2">The sequence shown here is derived from an EMBL/GenBank/DDBJ whole genome shotgun (WGS) entry which is preliminary data.</text>
</comment>
<keyword evidence="1" id="KW-0812">Transmembrane</keyword>
<dbReference type="Proteomes" id="UP000230767">
    <property type="component" value="Unassembled WGS sequence"/>
</dbReference>
<dbReference type="EMBL" id="PFLW01000026">
    <property type="protein sequence ID" value="PIY89403.1"/>
    <property type="molecule type" value="Genomic_DNA"/>
</dbReference>
<proteinExistence type="predicted"/>
<evidence type="ECO:0000313" key="3">
    <source>
        <dbReference type="Proteomes" id="UP000230767"/>
    </source>
</evidence>
<reference evidence="3" key="1">
    <citation type="submission" date="2017-09" db="EMBL/GenBank/DDBJ databases">
        <title>Depth-based differentiation of microbial function through sediment-hosted aquifers and enrichment of novel symbionts in the deep terrestrial subsurface.</title>
        <authorList>
            <person name="Probst A.J."/>
            <person name="Ladd B."/>
            <person name="Jarett J.K."/>
            <person name="Geller-Mcgrath D.E."/>
            <person name="Sieber C.M.K."/>
            <person name="Emerson J.B."/>
            <person name="Anantharaman K."/>
            <person name="Thomas B.C."/>
            <person name="Malmstrom R."/>
            <person name="Stieglmeier M."/>
            <person name="Klingl A."/>
            <person name="Woyke T."/>
            <person name="Ryan C.M."/>
            <person name="Banfield J.F."/>
        </authorList>
    </citation>
    <scope>NUCLEOTIDE SEQUENCE [LARGE SCALE GENOMIC DNA]</scope>
</reference>
<name>A0A2M7R6V7_9BACT</name>
<dbReference type="AlphaFoldDB" id="A0A2M7R6V7"/>
<protein>
    <submittedName>
        <fullName evidence="2">Uncharacterized protein</fullName>
    </submittedName>
</protein>